<dbReference type="GO" id="GO:0032259">
    <property type="term" value="P:methylation"/>
    <property type="evidence" value="ECO:0007669"/>
    <property type="project" value="UniProtKB-KW"/>
</dbReference>
<dbReference type="PANTHER" id="PTHR43464">
    <property type="entry name" value="METHYLTRANSFERASE"/>
    <property type="match status" value="1"/>
</dbReference>
<evidence type="ECO:0000313" key="6">
    <source>
        <dbReference type="Proteomes" id="UP000390335"/>
    </source>
</evidence>
<evidence type="ECO:0000313" key="5">
    <source>
        <dbReference type="EMBL" id="GES51366.1"/>
    </source>
</evidence>
<dbReference type="GO" id="GO:0008168">
    <property type="term" value="F:methyltransferase activity"/>
    <property type="evidence" value="ECO:0007669"/>
    <property type="project" value="UniProtKB-KW"/>
</dbReference>
<organism evidence="5 6">
    <name type="scientific">Rhizobium dioscoreae</name>
    <dbReference type="NCBI Taxonomy" id="2653122"/>
    <lineage>
        <taxon>Bacteria</taxon>
        <taxon>Pseudomonadati</taxon>
        <taxon>Pseudomonadota</taxon>
        <taxon>Alphaproteobacteria</taxon>
        <taxon>Hyphomicrobiales</taxon>
        <taxon>Rhizobiaceae</taxon>
        <taxon>Rhizobium/Agrobacterium group</taxon>
        <taxon>Rhizobium</taxon>
    </lineage>
</organism>
<evidence type="ECO:0000259" key="4">
    <source>
        <dbReference type="Pfam" id="PF08242"/>
    </source>
</evidence>
<dbReference type="CDD" id="cd02440">
    <property type="entry name" value="AdoMet_MTases"/>
    <property type="match status" value="1"/>
</dbReference>
<reference evidence="5 6" key="1">
    <citation type="journal article" date="2020" name="Genome Biol. Evol.">
        <title>Rhizobium dioscoreae sp. nov., a plant growth-promoting bacterium isolated from yam (Dioscorea species).</title>
        <authorList>
            <person name="Ouyabe M."/>
            <person name="Tanaka N."/>
            <person name="Shiwa Y."/>
            <person name="Fujita N."/>
            <person name="Kikuno H."/>
            <person name="Babil P."/>
            <person name="Shiwachi H."/>
        </authorList>
    </citation>
    <scope>NUCLEOTIDE SEQUENCE [LARGE SCALE GENOMIC DNA]</scope>
    <source>
        <strain evidence="5 6">S-93</strain>
    </source>
</reference>
<dbReference type="RefSeq" id="WP_173002528.1">
    <property type="nucleotide sequence ID" value="NZ_BLAJ01000004.1"/>
</dbReference>
<comment type="caution">
    <text evidence="5">The sequence shown here is derived from an EMBL/GenBank/DDBJ whole genome shotgun (WGS) entry which is preliminary data.</text>
</comment>
<dbReference type="PANTHER" id="PTHR43464:SF19">
    <property type="entry name" value="UBIQUINONE BIOSYNTHESIS O-METHYLTRANSFERASE, MITOCHONDRIAL"/>
    <property type="match status" value="1"/>
</dbReference>
<proteinExistence type="predicted"/>
<dbReference type="Pfam" id="PF08242">
    <property type="entry name" value="Methyltransf_12"/>
    <property type="match status" value="1"/>
</dbReference>
<evidence type="ECO:0000256" key="2">
    <source>
        <dbReference type="ARBA" id="ARBA00022679"/>
    </source>
</evidence>
<accession>A0ABQ0Z7Q8</accession>
<gene>
    <name evidence="5" type="ORF">RsS93_39800</name>
</gene>
<dbReference type="InterPro" id="IPR029063">
    <property type="entry name" value="SAM-dependent_MTases_sf"/>
</dbReference>
<dbReference type="EMBL" id="BLAJ01000004">
    <property type="protein sequence ID" value="GES51366.1"/>
    <property type="molecule type" value="Genomic_DNA"/>
</dbReference>
<feature type="domain" description="Methyltransferase type 12" evidence="4">
    <location>
        <begin position="44"/>
        <end position="140"/>
    </location>
</feature>
<sequence>MSPNDFGNVGGAYQRYSEGIRGRIRHELVFQVVAELTAAGGTVLDMGCGDGEIAVRLCEAGFNVLGVDASPEMLRRAYLRKDQLSERARNRLDFAVGTIENFKPKQTFDAVCCHGVLMYLDDSGAAIQTLANHVSPGGLLSILTKNALSNGFREALRGDYELARQLIETGAASRIGNLGISTRGDDPSTIVDCMKQCGFNDCQWRGIRIFSDHLDADSFDDSMADALIALEQATSLRDPYRLMARLFHATGRKNQ</sequence>
<dbReference type="SUPFAM" id="SSF53335">
    <property type="entry name" value="S-adenosyl-L-methionine-dependent methyltransferases"/>
    <property type="match status" value="1"/>
</dbReference>
<keyword evidence="6" id="KW-1185">Reference proteome</keyword>
<keyword evidence="3" id="KW-0949">S-adenosyl-L-methionine</keyword>
<dbReference type="InterPro" id="IPR013217">
    <property type="entry name" value="Methyltransf_12"/>
</dbReference>
<evidence type="ECO:0000256" key="1">
    <source>
        <dbReference type="ARBA" id="ARBA00022603"/>
    </source>
</evidence>
<dbReference type="Gene3D" id="3.40.50.150">
    <property type="entry name" value="Vaccinia Virus protein VP39"/>
    <property type="match status" value="1"/>
</dbReference>
<keyword evidence="1 5" id="KW-0489">Methyltransferase</keyword>
<name>A0ABQ0Z7Q8_9HYPH</name>
<protein>
    <submittedName>
        <fullName evidence="5">Methyltransferase</fullName>
    </submittedName>
</protein>
<dbReference type="Proteomes" id="UP000390335">
    <property type="component" value="Unassembled WGS sequence"/>
</dbReference>
<evidence type="ECO:0000256" key="3">
    <source>
        <dbReference type="ARBA" id="ARBA00022691"/>
    </source>
</evidence>
<keyword evidence="2" id="KW-0808">Transferase</keyword>